<dbReference type="PANTHER" id="PTHR11315:SF0">
    <property type="entry name" value="FOLATE GAMMA-GLUTAMYL HYDROLASE"/>
    <property type="match status" value="1"/>
</dbReference>
<accession>A0A814K9L6</accession>
<dbReference type="OrthoDB" id="64220at2759"/>
<comment type="caution">
    <text evidence="4">The sequence shown here is derived from an EMBL/GenBank/DDBJ whole genome shotgun (WGS) entry which is preliminary data.</text>
</comment>
<keyword evidence="6" id="KW-1185">Reference proteome</keyword>
<dbReference type="PROSITE" id="PS51275">
    <property type="entry name" value="PEPTIDASE_C26_GGH"/>
    <property type="match status" value="1"/>
</dbReference>
<dbReference type="Gene3D" id="3.40.50.880">
    <property type="match status" value="1"/>
</dbReference>
<dbReference type="GO" id="GO:0034722">
    <property type="term" value="F:gamma-glutamyl-peptidase activity"/>
    <property type="evidence" value="ECO:0007669"/>
    <property type="project" value="TreeGrafter"/>
</dbReference>
<dbReference type="PANTHER" id="PTHR11315">
    <property type="entry name" value="PROTEASE FAMILY C26 GAMMA-GLUTAMYL HYDROLASE"/>
    <property type="match status" value="1"/>
</dbReference>
<dbReference type="Proteomes" id="UP000663829">
    <property type="component" value="Unassembled WGS sequence"/>
</dbReference>
<dbReference type="GO" id="GO:0005773">
    <property type="term" value="C:vacuole"/>
    <property type="evidence" value="ECO:0007669"/>
    <property type="project" value="TreeGrafter"/>
</dbReference>
<sequence length="150" mass="17343">MLTKGSTSIMDNCMGYDFATEITFMPNATDSRLFGKNAPKSVLKYLQEEPVTANFHNYCMRPENFTADLTLSNFYKILSISEDLENKTFISTIESQKYPIFGVQWHPEKNGFEWRPNTTIPHSKNAVTVMQYMANFFTDQGKFISLLFFQ</sequence>
<dbReference type="Pfam" id="PF00117">
    <property type="entry name" value="GATase"/>
    <property type="match status" value="1"/>
</dbReference>
<dbReference type="InterPro" id="IPR017926">
    <property type="entry name" value="GATASE"/>
</dbReference>
<dbReference type="GO" id="GO:0046900">
    <property type="term" value="P:tetrahydrofolylpolyglutamate metabolic process"/>
    <property type="evidence" value="ECO:0007669"/>
    <property type="project" value="TreeGrafter"/>
</dbReference>
<comment type="caution">
    <text evidence="2">Lacks conserved residue(s) required for the propagation of feature annotation.</text>
</comment>
<dbReference type="EMBL" id="CAJOBC010004214">
    <property type="protein sequence ID" value="CAF3819142.1"/>
    <property type="molecule type" value="Genomic_DNA"/>
</dbReference>
<evidence type="ECO:0000256" key="1">
    <source>
        <dbReference type="PIRSR" id="PIRSR615527-1"/>
    </source>
</evidence>
<feature type="domain" description="Glutamine amidotransferase" evidence="3">
    <location>
        <begin position="38"/>
        <end position="111"/>
    </location>
</feature>
<evidence type="ECO:0000313" key="6">
    <source>
        <dbReference type="Proteomes" id="UP000663829"/>
    </source>
</evidence>
<dbReference type="PROSITE" id="PS51273">
    <property type="entry name" value="GATASE_TYPE_1"/>
    <property type="match status" value="1"/>
</dbReference>
<protein>
    <recommendedName>
        <fullName evidence="3">Glutamine amidotransferase domain-containing protein</fullName>
    </recommendedName>
</protein>
<organism evidence="4 6">
    <name type="scientific">Didymodactylos carnosus</name>
    <dbReference type="NCBI Taxonomy" id="1234261"/>
    <lineage>
        <taxon>Eukaryota</taxon>
        <taxon>Metazoa</taxon>
        <taxon>Spiralia</taxon>
        <taxon>Gnathifera</taxon>
        <taxon>Rotifera</taxon>
        <taxon>Eurotatoria</taxon>
        <taxon>Bdelloidea</taxon>
        <taxon>Philodinida</taxon>
        <taxon>Philodinidae</taxon>
        <taxon>Didymodactylos</taxon>
    </lineage>
</organism>
<dbReference type="InterPro" id="IPR015527">
    <property type="entry name" value="Pept_C26_g-glut_hydrolase"/>
</dbReference>
<gene>
    <name evidence="4" type="ORF">GPM918_LOCUS16207</name>
    <name evidence="5" type="ORF">SRO942_LOCUS16207</name>
</gene>
<evidence type="ECO:0000313" key="5">
    <source>
        <dbReference type="EMBL" id="CAF3819142.1"/>
    </source>
</evidence>
<evidence type="ECO:0000256" key="2">
    <source>
        <dbReference type="PROSITE-ProRule" id="PRU00607"/>
    </source>
</evidence>
<evidence type="ECO:0000313" key="4">
    <source>
        <dbReference type="EMBL" id="CAF1049506.1"/>
    </source>
</evidence>
<dbReference type="AlphaFoldDB" id="A0A814K9L6"/>
<dbReference type="EMBL" id="CAJNOQ010004214">
    <property type="protein sequence ID" value="CAF1049506.1"/>
    <property type="molecule type" value="Genomic_DNA"/>
</dbReference>
<feature type="active site" description="Proton donor" evidence="1">
    <location>
        <position position="106"/>
    </location>
</feature>
<proteinExistence type="predicted"/>
<reference evidence="4" key="1">
    <citation type="submission" date="2021-02" db="EMBL/GenBank/DDBJ databases">
        <authorList>
            <person name="Nowell W R."/>
        </authorList>
    </citation>
    <scope>NUCLEOTIDE SEQUENCE</scope>
</reference>
<dbReference type="InterPro" id="IPR029062">
    <property type="entry name" value="Class_I_gatase-like"/>
</dbReference>
<dbReference type="SUPFAM" id="SSF52317">
    <property type="entry name" value="Class I glutamine amidotransferase-like"/>
    <property type="match status" value="1"/>
</dbReference>
<name>A0A814K9L6_9BILA</name>
<dbReference type="Proteomes" id="UP000681722">
    <property type="component" value="Unassembled WGS sequence"/>
</dbReference>
<evidence type="ECO:0000259" key="3">
    <source>
        <dbReference type="Pfam" id="PF00117"/>
    </source>
</evidence>